<dbReference type="GO" id="GO:0009847">
    <property type="term" value="P:spore germination"/>
    <property type="evidence" value="ECO:0007669"/>
    <property type="project" value="InterPro"/>
</dbReference>
<evidence type="ECO:0000256" key="4">
    <source>
        <dbReference type="ARBA" id="ARBA00022544"/>
    </source>
</evidence>
<evidence type="ECO:0000313" key="10">
    <source>
        <dbReference type="Proteomes" id="UP000460949"/>
    </source>
</evidence>
<evidence type="ECO:0000256" key="1">
    <source>
        <dbReference type="ARBA" id="ARBA00004141"/>
    </source>
</evidence>
<keyword evidence="6 8" id="KW-1133">Transmembrane helix</keyword>
<dbReference type="RefSeq" id="WP_160835056.1">
    <property type="nucleotide sequence ID" value="NZ_WMET01000001.1"/>
</dbReference>
<feature type="transmembrane region" description="Helical" evidence="8">
    <location>
        <begin position="78"/>
        <end position="95"/>
    </location>
</feature>
<dbReference type="NCBIfam" id="TIGR00912">
    <property type="entry name" value="2A0309"/>
    <property type="match status" value="1"/>
</dbReference>
<keyword evidence="5 8" id="KW-0812">Transmembrane</keyword>
<protein>
    <submittedName>
        <fullName evidence="9">Endospore germination permease</fullName>
    </submittedName>
</protein>
<feature type="transmembrane region" description="Helical" evidence="8">
    <location>
        <begin position="181"/>
        <end position="206"/>
    </location>
</feature>
<evidence type="ECO:0000256" key="7">
    <source>
        <dbReference type="ARBA" id="ARBA00023136"/>
    </source>
</evidence>
<keyword evidence="4" id="KW-0309">Germination</keyword>
<proteinExistence type="inferred from homology"/>
<comment type="similarity">
    <text evidence="2">Belongs to the amino acid-polyamine-organocation (APC) superfamily. Spore germination protein (SGP) (TC 2.A.3.9) family.</text>
</comment>
<feature type="transmembrane region" description="Helical" evidence="8">
    <location>
        <begin position="38"/>
        <end position="57"/>
    </location>
</feature>
<feature type="transmembrane region" description="Helical" evidence="8">
    <location>
        <begin position="12"/>
        <end position="32"/>
    </location>
</feature>
<evidence type="ECO:0000313" key="9">
    <source>
        <dbReference type="EMBL" id="MYL18599.1"/>
    </source>
</evidence>
<evidence type="ECO:0000256" key="6">
    <source>
        <dbReference type="ARBA" id="ARBA00022989"/>
    </source>
</evidence>
<feature type="transmembrane region" description="Helical" evidence="8">
    <location>
        <begin position="339"/>
        <end position="359"/>
    </location>
</feature>
<comment type="caution">
    <text evidence="9">The sequence shown here is derived from an EMBL/GenBank/DDBJ whole genome shotgun (WGS) entry which is preliminary data.</text>
</comment>
<dbReference type="AlphaFoldDB" id="A0A845DNU0"/>
<feature type="transmembrane region" description="Helical" evidence="8">
    <location>
        <begin position="141"/>
        <end position="161"/>
    </location>
</feature>
<dbReference type="Proteomes" id="UP000460949">
    <property type="component" value="Unassembled WGS sequence"/>
</dbReference>
<accession>A0A845DNU0</accession>
<keyword evidence="7 8" id="KW-0472">Membrane</keyword>
<dbReference type="PANTHER" id="PTHR34975">
    <property type="entry name" value="SPORE GERMINATION PROTEIN A2"/>
    <property type="match status" value="1"/>
</dbReference>
<feature type="transmembrane region" description="Helical" evidence="8">
    <location>
        <begin position="115"/>
        <end position="134"/>
    </location>
</feature>
<dbReference type="PANTHER" id="PTHR34975:SF2">
    <property type="entry name" value="SPORE GERMINATION PROTEIN A2"/>
    <property type="match status" value="1"/>
</dbReference>
<gene>
    <name evidence="9" type="ORF">GLW04_01785</name>
</gene>
<feature type="transmembrane region" description="Helical" evidence="8">
    <location>
        <begin position="218"/>
        <end position="241"/>
    </location>
</feature>
<evidence type="ECO:0000256" key="8">
    <source>
        <dbReference type="SAM" id="Phobius"/>
    </source>
</evidence>
<sequence length="363" mass="41351">MERTIITPTQFFSLMLLFLTGTTIIVGLNFTALQDSGFAVLFEMAAGTFMFYFYMYLSEKRGWQNLGGILTQAYGKTTAKVIILLYSLYFLYIAGRVTTDFSFFVTHIIFQDTPPWVIMIPFLMVIGYSTVLGIEAVARSAEILVFFTIMLLVMLWGLGFFSEEFDPIYLLPLFDQDWSVLLSMIFPTGISFPYGELIVFTALFSLVKHKKTVKRCAWVPISAAGCIIIITMELVIGILHAPMAEQYFFPFAKAMELVTYFSFIEHLEIFTTLLLLSGVFIKVFIFAYAAYNLFKETFPVKKTKLWHSFLLIFLIAGMSMIASENLIQHLQIGLKVVPYALHIPFQFGIPILTALVLMVKPQR</sequence>
<feature type="transmembrane region" description="Helical" evidence="8">
    <location>
        <begin position="306"/>
        <end position="327"/>
    </location>
</feature>
<evidence type="ECO:0000256" key="2">
    <source>
        <dbReference type="ARBA" id="ARBA00007998"/>
    </source>
</evidence>
<dbReference type="GO" id="GO:0016020">
    <property type="term" value="C:membrane"/>
    <property type="evidence" value="ECO:0007669"/>
    <property type="project" value="UniProtKB-SubCell"/>
</dbReference>
<dbReference type="Pfam" id="PF03845">
    <property type="entry name" value="Spore_permease"/>
    <property type="match status" value="1"/>
</dbReference>
<evidence type="ECO:0000256" key="3">
    <source>
        <dbReference type="ARBA" id="ARBA00022448"/>
    </source>
</evidence>
<reference evidence="9 10" key="1">
    <citation type="submission" date="2019-11" db="EMBL/GenBank/DDBJ databases">
        <title>Genome sequences of 17 halophilic strains isolated from different environments.</title>
        <authorList>
            <person name="Furrow R.E."/>
        </authorList>
    </citation>
    <scope>NUCLEOTIDE SEQUENCE [LARGE SCALE GENOMIC DNA]</scope>
    <source>
        <strain evidence="9 10">22511_23_Filter</strain>
    </source>
</reference>
<keyword evidence="3" id="KW-0813">Transport</keyword>
<feature type="transmembrane region" description="Helical" evidence="8">
    <location>
        <begin position="269"/>
        <end position="294"/>
    </location>
</feature>
<evidence type="ECO:0000256" key="5">
    <source>
        <dbReference type="ARBA" id="ARBA00022692"/>
    </source>
</evidence>
<organism evidence="9 10">
    <name type="scientific">Halobacillus litoralis</name>
    <dbReference type="NCBI Taxonomy" id="45668"/>
    <lineage>
        <taxon>Bacteria</taxon>
        <taxon>Bacillati</taxon>
        <taxon>Bacillota</taxon>
        <taxon>Bacilli</taxon>
        <taxon>Bacillales</taxon>
        <taxon>Bacillaceae</taxon>
        <taxon>Halobacillus</taxon>
    </lineage>
</organism>
<name>A0A845DNU0_9BACI</name>
<dbReference type="EMBL" id="WMET01000001">
    <property type="protein sequence ID" value="MYL18599.1"/>
    <property type="molecule type" value="Genomic_DNA"/>
</dbReference>
<dbReference type="InterPro" id="IPR004761">
    <property type="entry name" value="Spore_GerAB"/>
</dbReference>
<comment type="subcellular location">
    <subcellularLocation>
        <location evidence="1">Membrane</location>
        <topology evidence="1">Multi-pass membrane protein</topology>
    </subcellularLocation>
</comment>